<keyword evidence="2" id="KW-1185">Reference proteome</keyword>
<dbReference type="RefSeq" id="WP_259872172.1">
    <property type="nucleotide sequence ID" value="NZ_JAMQJZ010000006.1"/>
</dbReference>
<protein>
    <submittedName>
        <fullName evidence="1">YlbE-like family protein</fullName>
    </submittedName>
</protein>
<evidence type="ECO:0000313" key="2">
    <source>
        <dbReference type="Proteomes" id="UP001145072"/>
    </source>
</evidence>
<reference evidence="1" key="1">
    <citation type="submission" date="2022-06" db="EMBL/GenBank/DDBJ databases">
        <title>Aquibacillus sp. a new bacterium isolated from soil saline samples.</title>
        <authorList>
            <person name="Galisteo C."/>
            <person name="De La Haba R."/>
            <person name="Sanchez-Porro C."/>
            <person name="Ventosa A."/>
        </authorList>
    </citation>
    <scope>NUCLEOTIDE SEQUENCE</scope>
    <source>
        <strain evidence="1">JCM 12387</strain>
    </source>
</reference>
<dbReference type="Pfam" id="PF14003">
    <property type="entry name" value="YlbE"/>
    <property type="match status" value="1"/>
</dbReference>
<proteinExistence type="predicted"/>
<dbReference type="InterPro" id="IPR025613">
    <property type="entry name" value="YlbE"/>
</dbReference>
<gene>
    <name evidence="1" type="ORF">NC661_09525</name>
</gene>
<comment type="caution">
    <text evidence="1">The sequence shown here is derived from an EMBL/GenBank/DDBJ whole genome shotgun (WGS) entry which is preliminary data.</text>
</comment>
<sequence length="77" mass="9203">MQPSLYKYLQGRNDLLHFIRQNPQWYRRLTRNPDQLEALEREAKVFYGKTVPQRIEKVSSQIQMVSMLMQMAGAMKD</sequence>
<name>A0A9X3WLV4_9BACI</name>
<organism evidence="1 2">
    <name type="scientific">Aquibacillus koreensis</name>
    <dbReference type="NCBI Taxonomy" id="279446"/>
    <lineage>
        <taxon>Bacteria</taxon>
        <taxon>Bacillati</taxon>
        <taxon>Bacillota</taxon>
        <taxon>Bacilli</taxon>
        <taxon>Bacillales</taxon>
        <taxon>Bacillaceae</taxon>
        <taxon>Aquibacillus</taxon>
    </lineage>
</organism>
<dbReference type="Proteomes" id="UP001145072">
    <property type="component" value="Unassembled WGS sequence"/>
</dbReference>
<dbReference type="EMBL" id="JAMQJZ010000006">
    <property type="protein sequence ID" value="MDC3420606.1"/>
    <property type="molecule type" value="Genomic_DNA"/>
</dbReference>
<accession>A0A9X3WLV4</accession>
<evidence type="ECO:0000313" key="1">
    <source>
        <dbReference type="EMBL" id="MDC3420606.1"/>
    </source>
</evidence>
<dbReference type="AlphaFoldDB" id="A0A9X3WLV4"/>